<evidence type="ECO:0000313" key="2">
    <source>
        <dbReference type="EMBL" id="NOV40924.1"/>
    </source>
</evidence>
<dbReference type="OrthoDB" id="6493022at2759"/>
<evidence type="ECO:0000256" key="1">
    <source>
        <dbReference type="SAM" id="SignalP"/>
    </source>
</evidence>
<dbReference type="AlphaFoldDB" id="A0A6M2D509"/>
<keyword evidence="1" id="KW-0732">Signal</keyword>
<dbReference type="VEuPathDB" id="VectorBase:LOC119185471"/>
<feature type="chain" id="PRO_5026685677" description="24 kDa family member" evidence="1">
    <location>
        <begin position="23"/>
        <end position="251"/>
    </location>
</feature>
<evidence type="ECO:0008006" key="3">
    <source>
        <dbReference type="Google" id="ProtNLM"/>
    </source>
</evidence>
<dbReference type="EMBL" id="GHWJ01008187">
    <property type="protein sequence ID" value="NOV40924.1"/>
    <property type="molecule type" value="Transcribed_RNA"/>
</dbReference>
<name>A0A6M2D509_RHIMP</name>
<sequence>MAALKATFSAALIVSAIATVSAADQSCIQVTFPNILHFGECLGQPQDMCHNPAEMVTVAEKIILCAVSGISHLDIGSQLFLLEGVITEVFERFGFGSLVDMIFSLCKTVGGGMKMISKIGNSIFGGIFGEIVDTATSMMPLGDCTGLHVAGDIMCGQPVVFQFPSTLNIGKCLNTTMSACVGTHANQALVIQQFFEAVTCVFSGIIVAPGNSMTSVFCTVANVVINILSSGPLKIVGSVMSELENAIGMQC</sequence>
<proteinExistence type="predicted"/>
<protein>
    <recommendedName>
        <fullName evidence="3">24 kDa family member</fullName>
    </recommendedName>
</protein>
<reference evidence="2" key="1">
    <citation type="submission" date="2019-09" db="EMBL/GenBank/DDBJ databases">
        <title>Organ-specific transcriptomic study of the physiology of the cattle tick, Rhipicephalus microplus.</title>
        <authorList>
            <person name="Tirloni L."/>
            <person name="Braz G."/>
            <person name="Gandara A.C.P."/>
            <person name="Sabadin G.A."/>
            <person name="da Silva R.M."/>
            <person name="Guizzo M.G."/>
            <person name="Machado J.A."/>
            <person name="Costa E.P."/>
            <person name="Gomes H.F."/>
            <person name="Moraes J."/>
            <person name="Mota M.B.S."/>
            <person name="Mesquita R.D."/>
            <person name="Alvarenga P.H."/>
            <person name="Alves F."/>
            <person name="Seixas A."/>
            <person name="da Fonseca R.N."/>
            <person name="Fogaca A."/>
            <person name="Logullo C."/>
            <person name="Tanaka A."/>
            <person name="Daffre S."/>
            <person name="Termignoni C."/>
            <person name="Vaz I.S.Jr."/>
            <person name="Oliveira P.L."/>
            <person name="Ribeiro J.M."/>
        </authorList>
    </citation>
    <scope>NUCLEOTIDE SEQUENCE</scope>
    <source>
        <strain evidence="2">Porto Alegre</strain>
    </source>
</reference>
<accession>A0A6M2D509</accession>
<organism evidence="2">
    <name type="scientific">Rhipicephalus microplus</name>
    <name type="common">Cattle tick</name>
    <name type="synonym">Boophilus microplus</name>
    <dbReference type="NCBI Taxonomy" id="6941"/>
    <lineage>
        <taxon>Eukaryota</taxon>
        <taxon>Metazoa</taxon>
        <taxon>Ecdysozoa</taxon>
        <taxon>Arthropoda</taxon>
        <taxon>Chelicerata</taxon>
        <taxon>Arachnida</taxon>
        <taxon>Acari</taxon>
        <taxon>Parasitiformes</taxon>
        <taxon>Ixodida</taxon>
        <taxon>Ixodoidea</taxon>
        <taxon>Ixodidae</taxon>
        <taxon>Rhipicephalinae</taxon>
        <taxon>Rhipicephalus</taxon>
        <taxon>Boophilus</taxon>
    </lineage>
</organism>
<feature type="signal peptide" evidence="1">
    <location>
        <begin position="1"/>
        <end position="22"/>
    </location>
</feature>